<dbReference type="OrthoDB" id="9815351at2"/>
<dbReference type="SUPFAM" id="SSF53756">
    <property type="entry name" value="UDP-Glycosyltransferase/glycogen phosphorylase"/>
    <property type="match status" value="1"/>
</dbReference>
<keyword evidence="1" id="KW-0328">Glycosyltransferase</keyword>
<dbReference type="PANTHER" id="PTHR12526:SF629">
    <property type="entry name" value="TEICHURONIC ACID BIOSYNTHESIS GLYCOSYLTRANSFERASE TUAH-RELATED"/>
    <property type="match status" value="1"/>
</dbReference>
<dbReference type="Pfam" id="PF13692">
    <property type="entry name" value="Glyco_trans_1_4"/>
    <property type="match status" value="1"/>
</dbReference>
<evidence type="ECO:0000313" key="4">
    <source>
        <dbReference type="EMBL" id="SDO63204.1"/>
    </source>
</evidence>
<dbReference type="EMBL" id="FNIV01000009">
    <property type="protein sequence ID" value="SDO63204.1"/>
    <property type="molecule type" value="Genomic_DNA"/>
</dbReference>
<dbReference type="Gene3D" id="3.40.50.2000">
    <property type="entry name" value="Glycogen Phosphorylase B"/>
    <property type="match status" value="2"/>
</dbReference>
<accession>A0A1H0L4J8</accession>
<proteinExistence type="predicted"/>
<evidence type="ECO:0000256" key="2">
    <source>
        <dbReference type="ARBA" id="ARBA00022679"/>
    </source>
</evidence>
<evidence type="ECO:0000259" key="3">
    <source>
        <dbReference type="Pfam" id="PF13439"/>
    </source>
</evidence>
<dbReference type="STRING" id="419597.SAMN04487957_10915"/>
<dbReference type="PANTHER" id="PTHR12526">
    <property type="entry name" value="GLYCOSYLTRANSFERASE"/>
    <property type="match status" value="1"/>
</dbReference>
<dbReference type="Proteomes" id="UP000199075">
    <property type="component" value="Unassembled WGS sequence"/>
</dbReference>
<dbReference type="AlphaFoldDB" id="A0A1H0L4J8"/>
<dbReference type="GO" id="GO:0016757">
    <property type="term" value="F:glycosyltransferase activity"/>
    <property type="evidence" value="ECO:0007669"/>
    <property type="project" value="UniProtKB-KW"/>
</dbReference>
<keyword evidence="5" id="KW-1185">Reference proteome</keyword>
<dbReference type="InterPro" id="IPR028098">
    <property type="entry name" value="Glyco_trans_4-like_N"/>
</dbReference>
<sequence>MNLHIVRNSVSHDSRVLKETESILESELFNRLEISGLKEDGFPVNEKIDDGRTIWRASLRTRKFPKDLVSQFIKYAEWYRLLVRRYRNSGLNVIHCHDLTPLPIAVRLKQITGARLIYDAHELETETAGARGARQSLAKSLEKRLIPKVDAMITVSPSIQKWYGERYPEIPVHLIRNIPAPVEESIDAVPLREILGIPDHALLFIYLGGLSKGRGIEIALEAFQQEGVPHHIVFMGNGPLENTVRNAAQNDFRIHYKDPVPPKDVVSHASGADVGICLYEDTCLNHRYCLPNKLFESLLAGLPVLASPLPDQAEVVKKHQAGWVVENDVESVSNFLRKLTLQDGVSLREGLLERVEGLTWRNEGKKLSELYHFLVQLNEGNR</sequence>
<keyword evidence="2 4" id="KW-0808">Transferase</keyword>
<dbReference type="Pfam" id="PF13439">
    <property type="entry name" value="Glyco_transf_4"/>
    <property type="match status" value="1"/>
</dbReference>
<name>A0A1H0L4J8_9GAMM</name>
<evidence type="ECO:0000313" key="5">
    <source>
        <dbReference type="Proteomes" id="UP000199075"/>
    </source>
</evidence>
<reference evidence="5" key="1">
    <citation type="submission" date="2016-10" db="EMBL/GenBank/DDBJ databases">
        <authorList>
            <person name="Varghese N."/>
            <person name="Submissions S."/>
        </authorList>
    </citation>
    <scope>NUCLEOTIDE SEQUENCE [LARGE SCALE GENOMIC DNA]</scope>
    <source>
        <strain evidence="5">CGMCC 1.6444</strain>
    </source>
</reference>
<organism evidence="4 5">
    <name type="scientific">Halomonas shengliensis</name>
    <dbReference type="NCBI Taxonomy" id="419597"/>
    <lineage>
        <taxon>Bacteria</taxon>
        <taxon>Pseudomonadati</taxon>
        <taxon>Pseudomonadota</taxon>
        <taxon>Gammaproteobacteria</taxon>
        <taxon>Oceanospirillales</taxon>
        <taxon>Halomonadaceae</taxon>
        <taxon>Halomonas</taxon>
    </lineage>
</organism>
<feature type="domain" description="Glycosyltransferase subfamily 4-like N-terminal" evidence="3">
    <location>
        <begin position="66"/>
        <end position="177"/>
    </location>
</feature>
<gene>
    <name evidence="4" type="ORF">SAMN04487957_10915</name>
</gene>
<evidence type="ECO:0000256" key="1">
    <source>
        <dbReference type="ARBA" id="ARBA00022676"/>
    </source>
</evidence>
<dbReference type="RefSeq" id="WP_089680134.1">
    <property type="nucleotide sequence ID" value="NZ_FNIV01000009.1"/>
</dbReference>
<protein>
    <submittedName>
        <fullName evidence="4">Glycosyltransferase involved in cell wall bisynthesis</fullName>
    </submittedName>
</protein>